<evidence type="ECO:0000313" key="3">
    <source>
        <dbReference type="Proteomes" id="UP001183648"/>
    </source>
</evidence>
<name>A0ABU2BUA0_9ACTN</name>
<dbReference type="Gene3D" id="1.20.1290.10">
    <property type="entry name" value="AhpD-like"/>
    <property type="match status" value="1"/>
</dbReference>
<keyword evidence="3" id="KW-1185">Reference proteome</keyword>
<sequence>MNESPQEKRQRALARMEEVYSMPFGDGEGEFWRYTADHLFADVWSRPGLSDRDRRLMLIGLLTATAGHDVLTIQVPAALASGDLDAETLREMVVFLAHYAGWPAAARLNSIVETEIAKAGKGSRDG</sequence>
<dbReference type="InterPro" id="IPR029032">
    <property type="entry name" value="AhpD-like"/>
</dbReference>
<reference evidence="2 3" key="1">
    <citation type="submission" date="2023-07" db="EMBL/GenBank/DDBJ databases">
        <title>Sequencing the genomes of 1000 actinobacteria strains.</title>
        <authorList>
            <person name="Klenk H.-P."/>
        </authorList>
    </citation>
    <scope>NUCLEOTIDE SEQUENCE [LARGE SCALE GENOMIC DNA]</scope>
    <source>
        <strain evidence="2 3">DSM 19426</strain>
    </source>
</reference>
<feature type="domain" description="Carboxymuconolactone decarboxylase-like" evidence="1">
    <location>
        <begin position="31"/>
        <end position="109"/>
    </location>
</feature>
<dbReference type="InterPro" id="IPR052512">
    <property type="entry name" value="4CMD/NDH-1_regulator"/>
</dbReference>
<dbReference type="SUPFAM" id="SSF69118">
    <property type="entry name" value="AhpD-like"/>
    <property type="match status" value="1"/>
</dbReference>
<dbReference type="Proteomes" id="UP001183648">
    <property type="component" value="Unassembled WGS sequence"/>
</dbReference>
<dbReference type="RefSeq" id="WP_310300459.1">
    <property type="nucleotide sequence ID" value="NZ_BAAAPS010000008.1"/>
</dbReference>
<organism evidence="2 3">
    <name type="scientific">Nocardioides marmoribigeumensis</name>
    <dbReference type="NCBI Taxonomy" id="433649"/>
    <lineage>
        <taxon>Bacteria</taxon>
        <taxon>Bacillati</taxon>
        <taxon>Actinomycetota</taxon>
        <taxon>Actinomycetes</taxon>
        <taxon>Propionibacteriales</taxon>
        <taxon>Nocardioidaceae</taxon>
        <taxon>Nocardioides</taxon>
    </lineage>
</organism>
<accession>A0ABU2BUA0</accession>
<comment type="caution">
    <text evidence="2">The sequence shown here is derived from an EMBL/GenBank/DDBJ whole genome shotgun (WGS) entry which is preliminary data.</text>
</comment>
<evidence type="ECO:0000259" key="1">
    <source>
        <dbReference type="Pfam" id="PF02627"/>
    </source>
</evidence>
<proteinExistence type="predicted"/>
<protein>
    <submittedName>
        <fullName evidence="2">4-carboxymuconolactone decarboxylase</fullName>
        <ecNumber evidence="2">4.1.1.44</ecNumber>
    </submittedName>
</protein>
<evidence type="ECO:0000313" key="2">
    <source>
        <dbReference type="EMBL" id="MDR7361856.1"/>
    </source>
</evidence>
<dbReference type="GO" id="GO:0047575">
    <property type="term" value="F:4-carboxymuconolactone decarboxylase activity"/>
    <property type="evidence" value="ECO:0007669"/>
    <property type="project" value="UniProtKB-EC"/>
</dbReference>
<dbReference type="EMBL" id="JAVDYG010000001">
    <property type="protein sequence ID" value="MDR7361856.1"/>
    <property type="molecule type" value="Genomic_DNA"/>
</dbReference>
<dbReference type="Pfam" id="PF02627">
    <property type="entry name" value="CMD"/>
    <property type="match status" value="1"/>
</dbReference>
<dbReference type="PANTHER" id="PTHR33570:SF2">
    <property type="entry name" value="CARBOXYMUCONOLACTONE DECARBOXYLASE-LIKE DOMAIN-CONTAINING PROTEIN"/>
    <property type="match status" value="1"/>
</dbReference>
<gene>
    <name evidence="2" type="ORF">J2S63_001409</name>
</gene>
<dbReference type="PANTHER" id="PTHR33570">
    <property type="entry name" value="4-CARBOXYMUCONOLACTONE DECARBOXYLASE FAMILY PROTEIN"/>
    <property type="match status" value="1"/>
</dbReference>
<keyword evidence="2" id="KW-0456">Lyase</keyword>
<dbReference type="EC" id="4.1.1.44" evidence="2"/>
<dbReference type="InterPro" id="IPR003779">
    <property type="entry name" value="CMD-like"/>
</dbReference>